<evidence type="ECO:0000256" key="2">
    <source>
        <dbReference type="ARBA" id="ARBA00022729"/>
    </source>
</evidence>
<dbReference type="RefSeq" id="WP_244726727.1">
    <property type="nucleotide sequence ID" value="NZ_JALIRP010000006.1"/>
</dbReference>
<accession>A0A9X2B3X2</accession>
<evidence type="ECO:0000256" key="3">
    <source>
        <dbReference type="ARBA" id="ARBA00023136"/>
    </source>
</evidence>
<evidence type="ECO:0000313" key="8">
    <source>
        <dbReference type="EMBL" id="MCJ8013395.1"/>
    </source>
</evidence>
<dbReference type="EMBL" id="JALIRP010000006">
    <property type="protein sequence ID" value="MCJ8013395.1"/>
    <property type="molecule type" value="Genomic_DNA"/>
</dbReference>
<keyword evidence="4" id="KW-0564">Palmitate</keyword>
<organism evidence="8 9">
    <name type="scientific">Paenibacillus mangrovi</name>
    <dbReference type="NCBI Taxonomy" id="2931978"/>
    <lineage>
        <taxon>Bacteria</taxon>
        <taxon>Bacillati</taxon>
        <taxon>Bacillota</taxon>
        <taxon>Bacilli</taxon>
        <taxon>Bacillales</taxon>
        <taxon>Paenibacillaceae</taxon>
        <taxon>Paenibacillus</taxon>
    </lineage>
</organism>
<evidence type="ECO:0000256" key="7">
    <source>
        <dbReference type="SAM" id="SignalP"/>
    </source>
</evidence>
<evidence type="ECO:0000313" key="9">
    <source>
        <dbReference type="Proteomes" id="UP001139347"/>
    </source>
</evidence>
<keyword evidence="9" id="KW-1185">Reference proteome</keyword>
<evidence type="ECO:0000256" key="1">
    <source>
        <dbReference type="ARBA" id="ARBA00022475"/>
    </source>
</evidence>
<dbReference type="InterPro" id="IPR050490">
    <property type="entry name" value="Bact_solute-bd_prot1"/>
</dbReference>
<dbReference type="Proteomes" id="UP001139347">
    <property type="component" value="Unassembled WGS sequence"/>
</dbReference>
<dbReference type="CDD" id="cd13580">
    <property type="entry name" value="PBP2_AlgQ_like_1"/>
    <property type="match status" value="1"/>
</dbReference>
<gene>
    <name evidence="8" type="ORF">MUG84_16835</name>
</gene>
<feature type="compositionally biased region" description="Basic and acidic residues" evidence="6">
    <location>
        <begin position="29"/>
        <end position="49"/>
    </location>
</feature>
<dbReference type="SUPFAM" id="SSF53850">
    <property type="entry name" value="Periplasmic binding protein-like II"/>
    <property type="match status" value="1"/>
</dbReference>
<keyword evidence="1" id="KW-1003">Cell membrane</keyword>
<dbReference type="PANTHER" id="PTHR43649">
    <property type="entry name" value="ARABINOSE-BINDING PROTEIN-RELATED"/>
    <property type="match status" value="1"/>
</dbReference>
<name>A0A9X2B3X2_9BACL</name>
<dbReference type="PROSITE" id="PS51257">
    <property type="entry name" value="PROKAR_LIPOPROTEIN"/>
    <property type="match status" value="1"/>
</dbReference>
<dbReference type="Pfam" id="PF13416">
    <property type="entry name" value="SBP_bac_8"/>
    <property type="match status" value="1"/>
</dbReference>
<feature type="signal peptide" evidence="7">
    <location>
        <begin position="1"/>
        <end position="22"/>
    </location>
</feature>
<keyword evidence="3" id="KW-0472">Membrane</keyword>
<feature type="chain" id="PRO_5040741323" evidence="7">
    <location>
        <begin position="23"/>
        <end position="557"/>
    </location>
</feature>
<comment type="caution">
    <text evidence="8">The sequence shown here is derived from an EMBL/GenBank/DDBJ whole genome shotgun (WGS) entry which is preliminary data.</text>
</comment>
<dbReference type="PANTHER" id="PTHR43649:SF33">
    <property type="entry name" value="POLYGALACTURONAN_RHAMNOGALACTURONAN-BINDING PROTEIN YTCQ"/>
    <property type="match status" value="1"/>
</dbReference>
<evidence type="ECO:0000256" key="5">
    <source>
        <dbReference type="ARBA" id="ARBA00023288"/>
    </source>
</evidence>
<evidence type="ECO:0000256" key="6">
    <source>
        <dbReference type="SAM" id="MobiDB-lite"/>
    </source>
</evidence>
<keyword evidence="5" id="KW-0449">Lipoprotein</keyword>
<feature type="region of interest" description="Disordered" evidence="6">
    <location>
        <begin position="24"/>
        <end position="50"/>
    </location>
</feature>
<keyword evidence="2 7" id="KW-0732">Signal</keyword>
<dbReference type="Gene3D" id="3.40.190.10">
    <property type="entry name" value="Periplasmic binding protein-like II"/>
    <property type="match status" value="3"/>
</dbReference>
<reference evidence="8" key="1">
    <citation type="submission" date="2022-04" db="EMBL/GenBank/DDBJ databases">
        <title>Paenibacillus mangrovi sp. nov., a novel endophytic bacterium isolated from bark of Kandelia candel.</title>
        <authorList>
            <person name="Tuo L."/>
        </authorList>
    </citation>
    <scope>NUCLEOTIDE SEQUENCE</scope>
    <source>
        <strain evidence="8">KQZ6P-2</strain>
    </source>
</reference>
<proteinExistence type="predicted"/>
<dbReference type="InterPro" id="IPR006059">
    <property type="entry name" value="SBP"/>
</dbReference>
<protein>
    <submittedName>
        <fullName evidence="8">Extracellular solute-binding protein</fullName>
    </submittedName>
</protein>
<evidence type="ECO:0000256" key="4">
    <source>
        <dbReference type="ARBA" id="ARBA00023139"/>
    </source>
</evidence>
<sequence length="557" mass="62949">MKSSKFLLSVALVLCMALTACGNSNNSEGTKEAEKKPETTQEQGQKEDENQVIEVSTVSPSDPYLKFDEGESFDKNAVYDAYEKDVGVKITNKWVAADDPQFKEKLKMTIASNDLPDFVRVNATQLKELTEADMIMDITDVYDQNATDETKKFLMMDGGMQMKTATFDGKLMGIPSSYNPYQYQYLYVRTDWLKKLNLPEPKTMADLLTIAEAFKTKDPGGSGKAYGIAVSKDPFNKDTGVTGLRAFLNGYHAYENLWMEDGNGGLMNSDIQPQVKDALKALQDMFKKGLIDPEFTVKDADKESELIYNNSIGLVFGASWTPAQLAKGAVVDGKVVQEWGVYPIPSVDSNPTMNQIGLGVDEYYVISKNAKHPEGVIKLLNQYIVTQSHPTEEQKVYEYGKDLKEKGANYWLLNPLRVGRQIDNNGEILPKAIETKDTSILETKDQKTRYERAMKYVDGSDINMWWEYLISGPNGAVSHNPKIQQNKEYLQNKFYGAPTPTMAERQEILTKKRDEVYFKIIMNQVSVDEFDKFVEEWKKLGGDEITKEVNEWYKASK</sequence>
<dbReference type="AlphaFoldDB" id="A0A9X2B3X2"/>